<evidence type="ECO:0000256" key="2">
    <source>
        <dbReference type="ARBA" id="ARBA00001946"/>
    </source>
</evidence>
<keyword evidence="5" id="KW-0067">ATP-binding</keyword>
<dbReference type="GO" id="GO:0000712">
    <property type="term" value="P:resolution of meiotic recombination intermediates"/>
    <property type="evidence" value="ECO:0007669"/>
    <property type="project" value="TreeGrafter"/>
</dbReference>
<comment type="catalytic activity">
    <reaction evidence="1">
        <text>ATP-dependent breakage, passage and rejoining of double-stranded DNA.</text>
        <dbReference type="EC" id="5.6.2.2"/>
    </reaction>
</comment>
<evidence type="ECO:0000313" key="9">
    <source>
        <dbReference type="EMBL" id="RCN34631.1"/>
    </source>
</evidence>
<sequence length="66" mass="7025">MVENRNDITVLPGDSAKALAVAGLEVVGRDRYGVFPVMGKFMNVSGLSKEKVGCVFIVRELVPSAS</sequence>
<protein>
    <recommendedName>
        <fullName evidence="3">DNA topoisomerase (ATP-hydrolyzing)</fullName>
        <ecNumber evidence="3">5.6.2.2</ecNumber>
    </recommendedName>
</protein>
<evidence type="ECO:0000256" key="5">
    <source>
        <dbReference type="ARBA" id="ARBA00022840"/>
    </source>
</evidence>
<name>A0A368FQY5_ANCCA</name>
<dbReference type="GO" id="GO:0000819">
    <property type="term" value="P:sister chromatid segregation"/>
    <property type="evidence" value="ECO:0007669"/>
    <property type="project" value="TreeGrafter"/>
</dbReference>
<dbReference type="GO" id="GO:0005524">
    <property type="term" value="F:ATP binding"/>
    <property type="evidence" value="ECO:0007669"/>
    <property type="project" value="UniProtKB-KW"/>
</dbReference>
<keyword evidence="10" id="KW-1185">Reference proteome</keyword>
<dbReference type="GO" id="GO:0003677">
    <property type="term" value="F:DNA binding"/>
    <property type="evidence" value="ECO:0007669"/>
    <property type="project" value="UniProtKB-KW"/>
</dbReference>
<proteinExistence type="predicted"/>
<dbReference type="InterPro" id="IPR013759">
    <property type="entry name" value="Topo_IIA_B_C"/>
</dbReference>
<dbReference type="PANTHER" id="PTHR10169">
    <property type="entry name" value="DNA TOPOISOMERASE/GYRASE"/>
    <property type="match status" value="1"/>
</dbReference>
<dbReference type="STRING" id="29170.A0A368FQY5"/>
<keyword evidence="6" id="KW-0799">Topoisomerase</keyword>
<dbReference type="GO" id="GO:0003918">
    <property type="term" value="F:DNA topoisomerase type II (double strand cut, ATP-hydrolyzing) activity"/>
    <property type="evidence" value="ECO:0007669"/>
    <property type="project" value="UniProtKB-EC"/>
</dbReference>
<dbReference type="OrthoDB" id="5850017at2759"/>
<accession>A0A368FQY5</accession>
<evidence type="ECO:0000256" key="6">
    <source>
        <dbReference type="ARBA" id="ARBA00023029"/>
    </source>
</evidence>
<keyword evidence="8" id="KW-0413">Isomerase</keyword>
<reference evidence="9 10" key="1">
    <citation type="submission" date="2014-10" db="EMBL/GenBank/DDBJ databases">
        <title>Draft genome of the hookworm Ancylostoma caninum.</title>
        <authorList>
            <person name="Mitreva M."/>
        </authorList>
    </citation>
    <scope>NUCLEOTIDE SEQUENCE [LARGE SCALE GENOMIC DNA]</scope>
    <source>
        <strain evidence="9 10">Baltimore</strain>
    </source>
</reference>
<dbReference type="PANTHER" id="PTHR10169:SF38">
    <property type="entry name" value="DNA TOPOISOMERASE 2"/>
    <property type="match status" value="1"/>
</dbReference>
<evidence type="ECO:0000256" key="3">
    <source>
        <dbReference type="ARBA" id="ARBA00012895"/>
    </source>
</evidence>
<dbReference type="InterPro" id="IPR050634">
    <property type="entry name" value="DNA_Topoisomerase_II"/>
</dbReference>
<dbReference type="Gene3D" id="3.40.50.670">
    <property type="match status" value="1"/>
</dbReference>
<organism evidence="9 10">
    <name type="scientific">Ancylostoma caninum</name>
    <name type="common">Dog hookworm</name>
    <dbReference type="NCBI Taxonomy" id="29170"/>
    <lineage>
        <taxon>Eukaryota</taxon>
        <taxon>Metazoa</taxon>
        <taxon>Ecdysozoa</taxon>
        <taxon>Nematoda</taxon>
        <taxon>Chromadorea</taxon>
        <taxon>Rhabditida</taxon>
        <taxon>Rhabditina</taxon>
        <taxon>Rhabditomorpha</taxon>
        <taxon>Strongyloidea</taxon>
        <taxon>Ancylostomatidae</taxon>
        <taxon>Ancylostomatinae</taxon>
        <taxon>Ancylostoma</taxon>
    </lineage>
</organism>
<dbReference type="EMBL" id="JOJR01000759">
    <property type="protein sequence ID" value="RCN34631.1"/>
    <property type="molecule type" value="Genomic_DNA"/>
</dbReference>
<dbReference type="Proteomes" id="UP000252519">
    <property type="component" value="Unassembled WGS sequence"/>
</dbReference>
<evidence type="ECO:0000256" key="4">
    <source>
        <dbReference type="ARBA" id="ARBA00022741"/>
    </source>
</evidence>
<evidence type="ECO:0000256" key="8">
    <source>
        <dbReference type="ARBA" id="ARBA00023235"/>
    </source>
</evidence>
<comment type="cofactor">
    <cofactor evidence="2">
        <name>Mg(2+)</name>
        <dbReference type="ChEBI" id="CHEBI:18420"/>
    </cofactor>
</comment>
<gene>
    <name evidence="9" type="ORF">ANCCAN_19520</name>
</gene>
<dbReference type="InterPro" id="IPR013760">
    <property type="entry name" value="Topo_IIA-like_dom_sf"/>
</dbReference>
<dbReference type="GO" id="GO:0006265">
    <property type="term" value="P:DNA topological change"/>
    <property type="evidence" value="ECO:0007669"/>
    <property type="project" value="InterPro"/>
</dbReference>
<dbReference type="GO" id="GO:0005634">
    <property type="term" value="C:nucleus"/>
    <property type="evidence" value="ECO:0007669"/>
    <property type="project" value="TreeGrafter"/>
</dbReference>
<comment type="caution">
    <text evidence="9">The sequence shown here is derived from an EMBL/GenBank/DDBJ whole genome shotgun (WGS) entry which is preliminary data.</text>
</comment>
<evidence type="ECO:0000256" key="7">
    <source>
        <dbReference type="ARBA" id="ARBA00023125"/>
    </source>
</evidence>
<dbReference type="SUPFAM" id="SSF56719">
    <property type="entry name" value="Type II DNA topoisomerase"/>
    <property type="match status" value="1"/>
</dbReference>
<evidence type="ECO:0000256" key="1">
    <source>
        <dbReference type="ARBA" id="ARBA00000185"/>
    </source>
</evidence>
<evidence type="ECO:0000313" key="10">
    <source>
        <dbReference type="Proteomes" id="UP000252519"/>
    </source>
</evidence>
<keyword evidence="4" id="KW-0547">Nucleotide-binding</keyword>
<dbReference type="EC" id="5.6.2.2" evidence="3"/>
<keyword evidence="7" id="KW-0238">DNA-binding</keyword>
<dbReference type="AlphaFoldDB" id="A0A368FQY5"/>